<evidence type="ECO:0000313" key="3">
    <source>
        <dbReference type="Proteomes" id="UP000619479"/>
    </source>
</evidence>
<name>A0A919IIA2_9ACTN</name>
<keyword evidence="1" id="KW-1133">Transmembrane helix</keyword>
<keyword evidence="3" id="KW-1185">Reference proteome</keyword>
<organism evidence="2 3">
    <name type="scientific">Actinoplanes cyaneus</name>
    <dbReference type="NCBI Taxonomy" id="52696"/>
    <lineage>
        <taxon>Bacteria</taxon>
        <taxon>Bacillati</taxon>
        <taxon>Actinomycetota</taxon>
        <taxon>Actinomycetes</taxon>
        <taxon>Micromonosporales</taxon>
        <taxon>Micromonosporaceae</taxon>
        <taxon>Actinoplanes</taxon>
    </lineage>
</organism>
<evidence type="ECO:0000313" key="2">
    <source>
        <dbReference type="EMBL" id="GID62410.1"/>
    </source>
</evidence>
<reference evidence="2" key="1">
    <citation type="submission" date="2021-01" db="EMBL/GenBank/DDBJ databases">
        <title>Whole genome shotgun sequence of Actinoplanes cyaneus NBRC 14990.</title>
        <authorList>
            <person name="Komaki H."/>
            <person name="Tamura T."/>
        </authorList>
    </citation>
    <scope>NUCLEOTIDE SEQUENCE</scope>
    <source>
        <strain evidence="2">NBRC 14990</strain>
    </source>
</reference>
<keyword evidence="1" id="KW-0812">Transmembrane</keyword>
<dbReference type="EMBL" id="BOMH01000002">
    <property type="protein sequence ID" value="GID62410.1"/>
    <property type="molecule type" value="Genomic_DNA"/>
</dbReference>
<evidence type="ECO:0000256" key="1">
    <source>
        <dbReference type="SAM" id="Phobius"/>
    </source>
</evidence>
<proteinExistence type="predicted"/>
<protein>
    <submittedName>
        <fullName evidence="2">Uncharacterized protein</fullName>
    </submittedName>
</protein>
<comment type="caution">
    <text evidence="2">The sequence shown here is derived from an EMBL/GenBank/DDBJ whole genome shotgun (WGS) entry which is preliminary data.</text>
</comment>
<dbReference type="RefSeq" id="WP_203737787.1">
    <property type="nucleotide sequence ID" value="NZ_BAAAUC010000002.1"/>
</dbReference>
<gene>
    <name evidence="2" type="ORF">Acy02nite_02910</name>
</gene>
<keyword evidence="1" id="KW-0472">Membrane</keyword>
<feature type="transmembrane region" description="Helical" evidence="1">
    <location>
        <begin position="35"/>
        <end position="54"/>
    </location>
</feature>
<accession>A0A919IIA2</accession>
<dbReference type="AlphaFoldDB" id="A0A919IIA2"/>
<sequence>MDLTQAMLAATDNPPPTSIDVDRLMSGERRRTHRLYAVTGAALAAVLVGGIVVARQPVRHAEATAGAAPPPAVASEEPPSCGISTQLDDGLLTGKPPLRPVTESCLVGAGRLGDALTTVLTDQLPDTTITPPLPAEIAKLVAGDGYFTAFRVAGGDLEVRVRGSETTAAGFDAWRASRCLQVTCRVEQHDGRPVLIRTSTGTVEVVALHADGTMVSALARGGLTEQQLVSIAVAPTLTVYP</sequence>
<dbReference type="Proteomes" id="UP000619479">
    <property type="component" value="Unassembled WGS sequence"/>
</dbReference>